<dbReference type="InterPro" id="IPR002213">
    <property type="entry name" value="UDP_glucos_trans"/>
</dbReference>
<evidence type="ECO:0000313" key="5">
    <source>
        <dbReference type="Proteomes" id="UP000237347"/>
    </source>
</evidence>
<gene>
    <name evidence="4" type="primary">UGT90A1_1</name>
    <name evidence="4" type="ORF">CFP56_040893</name>
</gene>
<comment type="caution">
    <text evidence="4">The sequence shown here is derived from an EMBL/GenBank/DDBJ whole genome shotgun (WGS) entry which is preliminary data.</text>
</comment>
<protein>
    <submittedName>
        <fullName evidence="4">Udp-glycosyltransferase 90a1</fullName>
    </submittedName>
</protein>
<evidence type="ECO:0000313" key="4">
    <source>
        <dbReference type="EMBL" id="KAK7818843.1"/>
    </source>
</evidence>
<reference evidence="4 5" key="1">
    <citation type="journal article" date="2018" name="Sci. Data">
        <title>The draft genome sequence of cork oak.</title>
        <authorList>
            <person name="Ramos A.M."/>
            <person name="Usie A."/>
            <person name="Barbosa P."/>
            <person name="Barros P.M."/>
            <person name="Capote T."/>
            <person name="Chaves I."/>
            <person name="Simoes F."/>
            <person name="Abreu I."/>
            <person name="Carrasquinho I."/>
            <person name="Faro C."/>
            <person name="Guimaraes J.B."/>
            <person name="Mendonca D."/>
            <person name="Nobrega F."/>
            <person name="Rodrigues L."/>
            <person name="Saibo N.J.M."/>
            <person name="Varela M.C."/>
            <person name="Egas C."/>
            <person name="Matos J."/>
            <person name="Miguel C.M."/>
            <person name="Oliveira M.M."/>
            <person name="Ricardo C.P."/>
            <person name="Goncalves S."/>
        </authorList>
    </citation>
    <scope>NUCLEOTIDE SEQUENCE [LARGE SCALE GENOMIC DNA]</scope>
    <source>
        <strain evidence="5">cv. HL8</strain>
    </source>
</reference>
<keyword evidence="2" id="KW-0328">Glycosyltransferase</keyword>
<keyword evidence="3" id="KW-0808">Transferase</keyword>
<dbReference type="AlphaFoldDB" id="A0AAW0IWX2"/>
<dbReference type="Proteomes" id="UP000237347">
    <property type="component" value="Unassembled WGS sequence"/>
</dbReference>
<dbReference type="Pfam" id="PF00201">
    <property type="entry name" value="UDPGT"/>
    <property type="match status" value="1"/>
</dbReference>
<dbReference type="Gene3D" id="3.40.50.2000">
    <property type="entry name" value="Glycogen Phosphorylase B"/>
    <property type="match status" value="2"/>
</dbReference>
<dbReference type="SUPFAM" id="SSF53756">
    <property type="entry name" value="UDP-Glycosyltransferase/glycogen phosphorylase"/>
    <property type="match status" value="1"/>
</dbReference>
<dbReference type="CDD" id="cd03784">
    <property type="entry name" value="GT1_Gtf-like"/>
    <property type="match status" value="1"/>
</dbReference>
<evidence type="ECO:0000256" key="3">
    <source>
        <dbReference type="ARBA" id="ARBA00022679"/>
    </source>
</evidence>
<evidence type="ECO:0000256" key="2">
    <source>
        <dbReference type="ARBA" id="ARBA00022676"/>
    </source>
</evidence>
<comment type="similarity">
    <text evidence="1">Belongs to the UDP-glycosyltransferase family.</text>
</comment>
<keyword evidence="5" id="KW-1185">Reference proteome</keyword>
<dbReference type="PANTHER" id="PTHR48047">
    <property type="entry name" value="GLYCOSYLTRANSFERASE"/>
    <property type="match status" value="1"/>
</dbReference>
<evidence type="ECO:0000256" key="1">
    <source>
        <dbReference type="ARBA" id="ARBA00009995"/>
    </source>
</evidence>
<proteinExistence type="inferred from homology"/>
<dbReference type="PANTHER" id="PTHR48047:SF218">
    <property type="entry name" value="GLYCOSYLTRANSFERASE"/>
    <property type="match status" value="1"/>
</dbReference>
<accession>A0AAW0IWX2</accession>
<sequence>MKQPFEDVLRDMIDDGCPPVCVISDFFLGWTLESCRLFGIPRVVSHGMGVFSMAVSKSTSLNVPSVKKVSPLDPIELSELKIPFTLNIGDIPDVLLNGDQNEPSVRLLMELEEADVNSWGVIVNSFEEIEGDYVGAFESNYCNEAKAYCVGPLLLYDELNQELDAAYIKRLDKRAPLDGWNERVKEEGLIVYDWVEQQSILAHPSIGGFFSHCGWNSVLESLVNGVPLLTWPVLGTKQALNAKLVTMGLGARLVVPEGDGGGEKIMTIDRGVICERVKELMGGEKGRKVKERAQELGQLARHAVEKGGSHKKLEELIAQLTNNM</sequence>
<dbReference type="GO" id="GO:0035251">
    <property type="term" value="F:UDP-glucosyltransferase activity"/>
    <property type="evidence" value="ECO:0007669"/>
    <property type="project" value="TreeGrafter"/>
</dbReference>
<organism evidence="4 5">
    <name type="scientific">Quercus suber</name>
    <name type="common">Cork oak</name>
    <dbReference type="NCBI Taxonomy" id="58331"/>
    <lineage>
        <taxon>Eukaryota</taxon>
        <taxon>Viridiplantae</taxon>
        <taxon>Streptophyta</taxon>
        <taxon>Embryophyta</taxon>
        <taxon>Tracheophyta</taxon>
        <taxon>Spermatophyta</taxon>
        <taxon>Magnoliopsida</taxon>
        <taxon>eudicotyledons</taxon>
        <taxon>Gunneridae</taxon>
        <taxon>Pentapetalae</taxon>
        <taxon>rosids</taxon>
        <taxon>fabids</taxon>
        <taxon>Fagales</taxon>
        <taxon>Fagaceae</taxon>
        <taxon>Quercus</taxon>
    </lineage>
</organism>
<dbReference type="EMBL" id="PKMF04000808">
    <property type="protein sequence ID" value="KAK7818843.1"/>
    <property type="molecule type" value="Genomic_DNA"/>
</dbReference>
<name>A0AAW0IWX2_QUESU</name>